<organism evidence="3">
    <name type="scientific">Caenorhabditis remanei</name>
    <name type="common">Caenorhabditis vulgaris</name>
    <dbReference type="NCBI Taxonomy" id="31234"/>
    <lineage>
        <taxon>Eukaryota</taxon>
        <taxon>Metazoa</taxon>
        <taxon>Ecdysozoa</taxon>
        <taxon>Nematoda</taxon>
        <taxon>Chromadorea</taxon>
        <taxon>Rhabditida</taxon>
        <taxon>Rhabditina</taxon>
        <taxon>Rhabditomorpha</taxon>
        <taxon>Rhabditoidea</taxon>
        <taxon>Rhabditidae</taxon>
        <taxon>Peloderinae</taxon>
        <taxon>Caenorhabditis</taxon>
    </lineage>
</organism>
<name>E3NWI9_CAERE</name>
<dbReference type="Proteomes" id="UP000008281">
    <property type="component" value="Unassembled WGS sequence"/>
</dbReference>
<dbReference type="PANTHER" id="PTHR23014">
    <property type="entry name" value="F-BOX A PROTEIN"/>
    <property type="match status" value="1"/>
</dbReference>
<dbReference type="AlphaFoldDB" id="E3NWI9"/>
<proteinExistence type="predicted"/>
<sequence>MNNQRITTIHIRSYSDYISLFLASPQKEVTIDYEKHPDGSAITVFQGKEKHSEVVNSSYFAHVASQHIQTVLINQSSSLDELAFVMLFKLDEKRELNQCGKYTFEKLKEILKSRECLLKVDSFIVTVTDGYQVLQLLPHICSESLRRLSINNAKEPNQQKSEELLDMEEIVKTMQYEKAKWLSILGFAIEPIVESLVGFRTVQVAVKSISFEWFMELKKVYQLEVGFVLMFHVFQSLGESSNFEFIQLRFLEADIDQLIEALYGFPSGETDQLGHKRRQWFLKTSDPKTVDSIIIFHDNVLYSRMESNRVPDDAQIV</sequence>
<accession>E3NWI9</accession>
<dbReference type="PANTHER" id="PTHR23014:SF1">
    <property type="entry name" value="DUF38 DOMAIN-CONTAINING PROTEIN-RELATED"/>
    <property type="match status" value="1"/>
</dbReference>
<feature type="domain" description="DUF38" evidence="1">
    <location>
        <begin position="103"/>
        <end position="220"/>
    </location>
</feature>
<evidence type="ECO:0000259" key="1">
    <source>
        <dbReference type="Pfam" id="PF01827"/>
    </source>
</evidence>
<keyword evidence="3" id="KW-1185">Reference proteome</keyword>
<dbReference type="InterPro" id="IPR002900">
    <property type="entry name" value="DUF38/FTH_CAE_spp"/>
</dbReference>
<dbReference type="EMBL" id="DS271622">
    <property type="protein sequence ID" value="EFP02699.1"/>
    <property type="molecule type" value="Genomic_DNA"/>
</dbReference>
<dbReference type="Pfam" id="PF01827">
    <property type="entry name" value="FTH"/>
    <property type="match status" value="1"/>
</dbReference>
<evidence type="ECO:0000313" key="3">
    <source>
        <dbReference type="Proteomes" id="UP000008281"/>
    </source>
</evidence>
<dbReference type="HOGENOM" id="CLU_877835_0_0_1"/>
<reference evidence="2" key="1">
    <citation type="submission" date="2007-07" db="EMBL/GenBank/DDBJ databases">
        <title>PCAP assembly of the Caenorhabditis remanei genome.</title>
        <authorList>
            <consortium name="The Caenorhabditis remanei Sequencing Consortium"/>
            <person name="Wilson R.K."/>
        </authorList>
    </citation>
    <scope>NUCLEOTIDE SEQUENCE [LARGE SCALE GENOMIC DNA]</scope>
    <source>
        <strain evidence="2">PB4641</strain>
    </source>
</reference>
<dbReference type="InParanoid" id="E3NWI9"/>
<evidence type="ECO:0000313" key="2">
    <source>
        <dbReference type="EMBL" id="EFP02699.1"/>
    </source>
</evidence>
<protein>
    <recommendedName>
        <fullName evidence="1">DUF38 domain-containing protein</fullName>
    </recommendedName>
</protein>
<gene>
    <name evidence="2" type="ORF">CRE_11656</name>
</gene>